<sequence>MNSIKIKSSISFILIFSFCFFAPIQSYSQSIDQTFDFGRQLMQTNQPDKAIAAFQRVLFFGNRDFQQKVFPNIAECYFLMGDYSSAARYYDLAYFAAKTDTAKTNFTFKKIESLIREKSFLFAQVEILNLPDDLTHSLTKKKNLYEGIIYYGLGEYEDSKGSFLNLVSEEKQKKAVLESFSKLKKVEKINPKKARVMSMIIPGLGHFYAGDVRNGINSLVLNGGFAYLTLQTMFNYSLWDAAISILPWYQRFHMGGYNRAEEAAHEKIRDKTGEIFEEIIVTVASAQSSTRNK</sequence>
<dbReference type="Gene3D" id="1.25.40.10">
    <property type="entry name" value="Tetratricopeptide repeat domain"/>
    <property type="match status" value="1"/>
</dbReference>
<keyword evidence="2" id="KW-1185">Reference proteome</keyword>
<gene>
    <name evidence="1" type="ordered locus">Cycma_2097</name>
</gene>
<name>G0J2F2_CYCMS</name>
<dbReference type="eggNOG" id="COG0457">
    <property type="taxonomic scope" value="Bacteria"/>
</dbReference>
<dbReference type="EMBL" id="CP002955">
    <property type="protein sequence ID" value="AEL25843.1"/>
    <property type="molecule type" value="Genomic_DNA"/>
</dbReference>
<reference evidence="2" key="1">
    <citation type="submission" date="2011-07" db="EMBL/GenBank/DDBJ databases">
        <title>The complete genome of Cyclobacterium marinum DSM 745.</title>
        <authorList>
            <person name="Lucas S."/>
            <person name="Han J."/>
            <person name="Lapidus A."/>
            <person name="Bruce D."/>
            <person name="Goodwin L."/>
            <person name="Pitluck S."/>
            <person name="Peters L."/>
            <person name="Kyrpides N."/>
            <person name="Mavromatis K."/>
            <person name="Ivanova N."/>
            <person name="Ovchinnikova G."/>
            <person name="Chertkov O."/>
            <person name="Detter J.C."/>
            <person name="Tapia R."/>
            <person name="Han C."/>
            <person name="Land M."/>
            <person name="Hauser L."/>
            <person name="Markowitz V."/>
            <person name="Cheng J.-F."/>
            <person name="Hugenholtz P."/>
            <person name="Woyke T."/>
            <person name="Wu D."/>
            <person name="Tindall B."/>
            <person name="Schuetze A."/>
            <person name="Brambilla E."/>
            <person name="Klenk H.-P."/>
            <person name="Eisen J.A."/>
        </authorList>
    </citation>
    <scope>NUCLEOTIDE SEQUENCE [LARGE SCALE GENOMIC DNA]</scope>
    <source>
        <strain evidence="2">ATCC 25205 / DSM 745 / LMG 13164 / NCIMB 1802</strain>
    </source>
</reference>
<organism evidence="1 2">
    <name type="scientific">Cyclobacterium marinum (strain ATCC 25205 / DSM 745 / LMG 13164 / NCIMB 1802)</name>
    <name type="common">Flectobacillus marinus</name>
    <dbReference type="NCBI Taxonomy" id="880070"/>
    <lineage>
        <taxon>Bacteria</taxon>
        <taxon>Pseudomonadati</taxon>
        <taxon>Bacteroidota</taxon>
        <taxon>Cytophagia</taxon>
        <taxon>Cytophagales</taxon>
        <taxon>Cyclobacteriaceae</taxon>
        <taxon>Cyclobacterium</taxon>
    </lineage>
</organism>
<dbReference type="STRING" id="880070.Cycma_2097"/>
<protein>
    <submittedName>
        <fullName evidence="1">Uncharacterized protein</fullName>
    </submittedName>
</protein>
<dbReference type="HOGENOM" id="CLU_949042_0_0_10"/>
<dbReference type="Proteomes" id="UP000001635">
    <property type="component" value="Chromosome"/>
</dbReference>
<dbReference type="InterPro" id="IPR011990">
    <property type="entry name" value="TPR-like_helical_dom_sf"/>
</dbReference>
<dbReference type="SUPFAM" id="SSF48452">
    <property type="entry name" value="TPR-like"/>
    <property type="match status" value="1"/>
</dbReference>
<evidence type="ECO:0000313" key="2">
    <source>
        <dbReference type="Proteomes" id="UP000001635"/>
    </source>
</evidence>
<dbReference type="AlphaFoldDB" id="G0J2F2"/>
<evidence type="ECO:0000313" key="1">
    <source>
        <dbReference type="EMBL" id="AEL25843.1"/>
    </source>
</evidence>
<proteinExistence type="predicted"/>
<accession>G0J2F2</accession>
<dbReference type="KEGG" id="cmr:Cycma_2097"/>